<comment type="caution">
    <text evidence="3">The sequence shown here is derived from an EMBL/GenBank/DDBJ whole genome shotgun (WGS) entry which is preliminary data.</text>
</comment>
<evidence type="ECO:0000313" key="4">
    <source>
        <dbReference type="Proteomes" id="UP000254925"/>
    </source>
</evidence>
<feature type="domain" description="YMGG-like Gly-zipper" evidence="2">
    <location>
        <begin position="21"/>
        <end position="61"/>
    </location>
</feature>
<reference evidence="3 4" key="1">
    <citation type="submission" date="2018-07" db="EMBL/GenBank/DDBJ databases">
        <title>Genomic Encyclopedia of Type Strains, Phase IV (KMG-IV): sequencing the most valuable type-strain genomes for metagenomic binning, comparative biology and taxonomic classification.</title>
        <authorList>
            <person name="Goeker M."/>
        </authorList>
    </citation>
    <scope>NUCLEOTIDE SEQUENCE [LARGE SCALE GENOMIC DNA]</scope>
    <source>
        <strain evidence="3 4">DSM 14364</strain>
    </source>
</reference>
<sequence>MRKIIMAASAAALFIIPNLASAQEGTAAGVATGAVTGAIVGGPVGAAIGAGVGGVAGGLAEQNAKTQAPAGVVVVPDSTVTTGSVHQRTCVEDAYGQRVCQDVVR</sequence>
<dbReference type="Proteomes" id="UP000254925">
    <property type="component" value="Unassembled WGS sequence"/>
</dbReference>
<keyword evidence="1" id="KW-0732">Signal</keyword>
<evidence type="ECO:0000259" key="2">
    <source>
        <dbReference type="Pfam" id="PF13441"/>
    </source>
</evidence>
<gene>
    <name evidence="3" type="ORF">DES45_105210</name>
</gene>
<dbReference type="RefSeq" id="WP_210210220.1">
    <property type="nucleotide sequence ID" value="NZ_QQBB01000005.1"/>
</dbReference>
<feature type="chain" id="PRO_5016744417" evidence="1">
    <location>
        <begin position="23"/>
        <end position="105"/>
    </location>
</feature>
<feature type="signal peptide" evidence="1">
    <location>
        <begin position="1"/>
        <end position="22"/>
    </location>
</feature>
<organism evidence="3 4">
    <name type="scientific">Microvirga subterranea</name>
    <dbReference type="NCBI Taxonomy" id="186651"/>
    <lineage>
        <taxon>Bacteria</taxon>
        <taxon>Pseudomonadati</taxon>
        <taxon>Pseudomonadota</taxon>
        <taxon>Alphaproteobacteria</taxon>
        <taxon>Hyphomicrobiales</taxon>
        <taxon>Methylobacteriaceae</taxon>
        <taxon>Microvirga</taxon>
    </lineage>
</organism>
<name>A0A370HJU5_9HYPH</name>
<protein>
    <submittedName>
        <fullName evidence="3">YmgG-like glycine-zipper protein</fullName>
    </submittedName>
</protein>
<accession>A0A370HJU5</accession>
<dbReference type="AlphaFoldDB" id="A0A370HJU5"/>
<dbReference type="Pfam" id="PF13441">
    <property type="entry name" value="Gly-zipper_YMGG"/>
    <property type="match status" value="1"/>
</dbReference>
<dbReference type="EMBL" id="QQBB01000005">
    <property type="protein sequence ID" value="RDI58687.1"/>
    <property type="molecule type" value="Genomic_DNA"/>
</dbReference>
<keyword evidence="4" id="KW-1185">Reference proteome</keyword>
<evidence type="ECO:0000256" key="1">
    <source>
        <dbReference type="SAM" id="SignalP"/>
    </source>
</evidence>
<proteinExistence type="predicted"/>
<dbReference type="InterPro" id="IPR027367">
    <property type="entry name" value="Gly-zipper_YMGG"/>
</dbReference>
<evidence type="ECO:0000313" key="3">
    <source>
        <dbReference type="EMBL" id="RDI58687.1"/>
    </source>
</evidence>